<evidence type="ECO:0000256" key="1">
    <source>
        <dbReference type="ARBA" id="ARBA00001974"/>
    </source>
</evidence>
<dbReference type="InterPro" id="IPR002938">
    <property type="entry name" value="FAD-bd"/>
</dbReference>
<dbReference type="RefSeq" id="WP_263741613.1">
    <property type="nucleotide sequence ID" value="NZ_JAOWKZ010000005.1"/>
</dbReference>
<name>A0ABT2ZTG3_9RHOB</name>
<protein>
    <submittedName>
        <fullName evidence="8">GMC family oxidoreductase</fullName>
    </submittedName>
</protein>
<dbReference type="EMBL" id="JAOWKZ010000005">
    <property type="protein sequence ID" value="MCV2874334.1"/>
    <property type="molecule type" value="Genomic_DNA"/>
</dbReference>
<keyword evidence="3" id="KW-0285">Flavoprotein</keyword>
<accession>A0ABT2ZTG3</accession>
<evidence type="ECO:0000313" key="8">
    <source>
        <dbReference type="EMBL" id="MCV2874334.1"/>
    </source>
</evidence>
<reference evidence="8 9" key="1">
    <citation type="submission" date="2022-10" db="EMBL/GenBank/DDBJ databases">
        <title>Defluviimonas sp. nov., isolated from ocean surface sediments.</title>
        <authorList>
            <person name="He W."/>
            <person name="Wang L."/>
            <person name="Zhang D.-F."/>
        </authorList>
    </citation>
    <scope>NUCLEOTIDE SEQUENCE [LARGE SCALE GENOMIC DNA]</scope>
    <source>
        <strain evidence="8 9">WL0050</strain>
    </source>
</reference>
<keyword evidence="5" id="KW-0560">Oxidoreductase</keyword>
<dbReference type="PANTHER" id="PTHR42784">
    <property type="entry name" value="PYRANOSE 2-OXIDASE"/>
    <property type="match status" value="1"/>
</dbReference>
<evidence type="ECO:0000256" key="2">
    <source>
        <dbReference type="ARBA" id="ARBA00010790"/>
    </source>
</evidence>
<evidence type="ECO:0000256" key="5">
    <source>
        <dbReference type="ARBA" id="ARBA00023002"/>
    </source>
</evidence>
<feature type="domain" description="FAD-binding" evidence="6">
    <location>
        <begin position="15"/>
        <end position="46"/>
    </location>
</feature>
<organism evidence="8 9">
    <name type="scientific">Albidovulum litorale</name>
    <dbReference type="NCBI Taxonomy" id="2984134"/>
    <lineage>
        <taxon>Bacteria</taxon>
        <taxon>Pseudomonadati</taxon>
        <taxon>Pseudomonadota</taxon>
        <taxon>Alphaproteobacteria</taxon>
        <taxon>Rhodobacterales</taxon>
        <taxon>Paracoccaceae</taxon>
        <taxon>Albidovulum</taxon>
    </lineage>
</organism>
<evidence type="ECO:0000259" key="7">
    <source>
        <dbReference type="Pfam" id="PF05199"/>
    </source>
</evidence>
<dbReference type="InterPro" id="IPR036188">
    <property type="entry name" value="FAD/NAD-bd_sf"/>
</dbReference>
<dbReference type="Pfam" id="PF05199">
    <property type="entry name" value="GMC_oxred_C"/>
    <property type="match status" value="1"/>
</dbReference>
<dbReference type="Pfam" id="PF01494">
    <property type="entry name" value="FAD_binding_3"/>
    <property type="match status" value="1"/>
</dbReference>
<evidence type="ECO:0000313" key="9">
    <source>
        <dbReference type="Proteomes" id="UP001652564"/>
    </source>
</evidence>
<gene>
    <name evidence="8" type="ORF">OEZ71_18715</name>
</gene>
<sequence length="484" mass="53078">MLVAFSDFSESPALETDVCITGGGPAGITLAIELARSGREVILVESGGLEPDDDSQELAAGEISGVPYTDLDSVRLRYLGGSTNHWAGQSTPLQPIDFSVRDWVADSGWPIDYNDFAGYLPRAADLCRVSHEEWVLPNNAPTNHLEDAGFRPVLFRFPEPIFGFGEAYRRDLEKTTGLTVILGGHVLGFNSNETGSEVMSVTVGNRAGKRQEIRARTYVLATGGIENARQLLLSGPTESRPDRWPGLGNNHDGVGRYFMEHPAYDLGQVSLTESDDFLSEAYTWIGDDKVRLDLQLDASVQREARILNHSMFLLGSGSRRKSFSERMLSWIKPPDLEFRIRVRLEHAPYADSRVTLSDELDAFGLRRTKLEMRVGDLELATIRHVVESCGRGVGMADLGRLKFDGNSLSEAWIDDAFWQIHHAGGTRMSADPAKGVVDANCKVHGVANLYVAGSSVFPTSGQANPTMNFIALALRLADHLEKGT</sequence>
<keyword evidence="4" id="KW-0274">FAD</keyword>
<comment type="similarity">
    <text evidence="2">Belongs to the GMC oxidoreductase family.</text>
</comment>
<evidence type="ECO:0000259" key="6">
    <source>
        <dbReference type="Pfam" id="PF01494"/>
    </source>
</evidence>
<dbReference type="InterPro" id="IPR007867">
    <property type="entry name" value="GMC_OxRtase_C"/>
</dbReference>
<comment type="cofactor">
    <cofactor evidence="1">
        <name>FAD</name>
        <dbReference type="ChEBI" id="CHEBI:57692"/>
    </cofactor>
</comment>
<feature type="domain" description="Glucose-methanol-choline oxidoreductase C-terminal" evidence="7">
    <location>
        <begin position="348"/>
        <end position="473"/>
    </location>
</feature>
<dbReference type="PANTHER" id="PTHR42784:SF1">
    <property type="entry name" value="PYRANOSE 2-OXIDASE"/>
    <property type="match status" value="1"/>
</dbReference>
<dbReference type="InterPro" id="IPR051473">
    <property type="entry name" value="P2Ox-like"/>
</dbReference>
<dbReference type="SUPFAM" id="SSF51905">
    <property type="entry name" value="FAD/NAD(P)-binding domain"/>
    <property type="match status" value="1"/>
</dbReference>
<comment type="caution">
    <text evidence="8">The sequence shown here is derived from an EMBL/GenBank/DDBJ whole genome shotgun (WGS) entry which is preliminary data.</text>
</comment>
<evidence type="ECO:0000256" key="4">
    <source>
        <dbReference type="ARBA" id="ARBA00022827"/>
    </source>
</evidence>
<evidence type="ECO:0000256" key="3">
    <source>
        <dbReference type="ARBA" id="ARBA00022630"/>
    </source>
</evidence>
<proteinExistence type="inferred from homology"/>
<dbReference type="Proteomes" id="UP001652564">
    <property type="component" value="Unassembled WGS sequence"/>
</dbReference>
<keyword evidence="9" id="KW-1185">Reference proteome</keyword>
<dbReference type="Gene3D" id="3.50.50.60">
    <property type="entry name" value="FAD/NAD(P)-binding domain"/>
    <property type="match status" value="2"/>
</dbReference>